<dbReference type="PANTHER" id="PTHR43649">
    <property type="entry name" value="ARABINOSE-BINDING PROTEIN-RELATED"/>
    <property type="match status" value="1"/>
</dbReference>
<gene>
    <name evidence="5" type="ORF">SAMN04324258_2788</name>
</gene>
<name>A0A1T5L422_9MICO</name>
<dbReference type="InterPro" id="IPR006059">
    <property type="entry name" value="SBP"/>
</dbReference>
<dbReference type="InterPro" id="IPR022386">
    <property type="entry name" value="Chitin_NgcE"/>
</dbReference>
<evidence type="ECO:0000256" key="4">
    <source>
        <dbReference type="ARBA" id="ARBA00022729"/>
    </source>
</evidence>
<keyword evidence="4" id="KW-0732">Signal</keyword>
<dbReference type="SUPFAM" id="SSF53850">
    <property type="entry name" value="Periplasmic binding protein-like II"/>
    <property type="match status" value="1"/>
</dbReference>
<dbReference type="Gene3D" id="3.40.190.10">
    <property type="entry name" value="Periplasmic binding protein-like II"/>
    <property type="match status" value="2"/>
</dbReference>
<comment type="subcellular location">
    <subcellularLocation>
        <location evidence="1">Cell envelope</location>
    </subcellularLocation>
</comment>
<sequence>MTMTSNFTNTPSNPNPAPSRRTVLRAVMYTAAAVPFGLPLAACATGGGDQGEESASPTGSADATNPFGMAADTTVDAVIFDGGYGVDYVEFAGKVLAGLHAGSSVKVSPSTQIATELQPRFVGGNPPDLVDNSGAQSIGFNTILDQLEDLTDIIDAPNVEGTVIRDTLYEGVLAPGTYGDKFAALNYVLTVYGVWYSGSLFEKNGWTPPATWEEAKALGAEAKSAGKYLFLWGTEAATYYQTLAIESAIKQGGDEVRLALENLEPDCWSNDSVQATFAIMKEIIDLGYFKPGGSGTQFTAAQAQWSNKEEALLYPSGSWIENEMKDQTAPDFQMKGVPSFSVTASPAMPATALHSTAGEPFIVPSQAKSVAGGKELLRVMLSKESATNFSKTKLAPTIVKDIVPADGFGSTALVSQTEMLSAAGTDIFTFNFVNTYGMNQEQLPIWNSFLDGKKSVADLTKELQAITDRIANDDTIEKIEVS</sequence>
<protein>
    <submittedName>
        <fullName evidence="5">Carbohydrate ABC transporter substrate-binding protein, CUT1 family (TC 3.A.1.1.-)</fullName>
    </submittedName>
</protein>
<dbReference type="PROSITE" id="PS51318">
    <property type="entry name" value="TAT"/>
    <property type="match status" value="1"/>
</dbReference>
<dbReference type="STRING" id="526729.SAMN04324258_2788"/>
<dbReference type="InterPro" id="IPR006311">
    <property type="entry name" value="TAT_signal"/>
</dbReference>
<dbReference type="InterPro" id="IPR050490">
    <property type="entry name" value="Bact_solute-bd_prot1"/>
</dbReference>
<keyword evidence="6" id="KW-1185">Reference proteome</keyword>
<evidence type="ECO:0000256" key="3">
    <source>
        <dbReference type="ARBA" id="ARBA00022448"/>
    </source>
</evidence>
<proteinExistence type="inferred from homology"/>
<evidence type="ECO:0000256" key="1">
    <source>
        <dbReference type="ARBA" id="ARBA00004196"/>
    </source>
</evidence>
<dbReference type="PANTHER" id="PTHR43649:SF31">
    <property type="entry name" value="SN-GLYCEROL-3-PHOSPHATE-BINDING PERIPLASMIC PROTEIN UGPB"/>
    <property type="match status" value="1"/>
</dbReference>
<dbReference type="GO" id="GO:0030313">
    <property type="term" value="C:cell envelope"/>
    <property type="evidence" value="ECO:0007669"/>
    <property type="project" value="UniProtKB-SubCell"/>
</dbReference>
<organism evidence="5 6">
    <name type="scientific">Krasilnikoviella flava</name>
    <dbReference type="NCBI Taxonomy" id="526729"/>
    <lineage>
        <taxon>Bacteria</taxon>
        <taxon>Bacillati</taxon>
        <taxon>Actinomycetota</taxon>
        <taxon>Actinomycetes</taxon>
        <taxon>Micrococcales</taxon>
        <taxon>Promicromonosporaceae</taxon>
        <taxon>Krasilnikoviella</taxon>
    </lineage>
</organism>
<reference evidence="5 6" key="1">
    <citation type="submission" date="2017-02" db="EMBL/GenBank/DDBJ databases">
        <authorList>
            <person name="Peterson S.W."/>
        </authorList>
    </citation>
    <scope>NUCLEOTIDE SEQUENCE [LARGE SCALE GENOMIC DNA]</scope>
    <source>
        <strain evidence="5 6">DSM 21481</strain>
    </source>
</reference>
<comment type="similarity">
    <text evidence="2">Belongs to the bacterial solute-binding protein 1 family.</text>
</comment>
<dbReference type="RefSeq" id="WP_407656390.1">
    <property type="nucleotide sequence ID" value="NZ_FUZQ01000005.1"/>
</dbReference>
<evidence type="ECO:0000313" key="6">
    <source>
        <dbReference type="Proteomes" id="UP000189777"/>
    </source>
</evidence>
<dbReference type="Pfam" id="PF01547">
    <property type="entry name" value="SBP_bac_1"/>
    <property type="match status" value="1"/>
</dbReference>
<evidence type="ECO:0000256" key="2">
    <source>
        <dbReference type="ARBA" id="ARBA00008520"/>
    </source>
</evidence>
<dbReference type="NCBIfam" id="TIGR03851">
    <property type="entry name" value="chitin_NgcE"/>
    <property type="match status" value="1"/>
</dbReference>
<dbReference type="AlphaFoldDB" id="A0A1T5L422"/>
<dbReference type="Proteomes" id="UP000189777">
    <property type="component" value="Unassembled WGS sequence"/>
</dbReference>
<dbReference type="EMBL" id="FUZQ01000005">
    <property type="protein sequence ID" value="SKC70694.1"/>
    <property type="molecule type" value="Genomic_DNA"/>
</dbReference>
<keyword evidence="3" id="KW-0813">Transport</keyword>
<accession>A0A1T5L422</accession>
<evidence type="ECO:0000313" key="5">
    <source>
        <dbReference type="EMBL" id="SKC70694.1"/>
    </source>
</evidence>